<comment type="caution">
    <text evidence="8">The sequence shown here is derived from an EMBL/GenBank/DDBJ whole genome shotgun (WGS) entry which is preliminary data.</text>
</comment>
<dbReference type="Proteomes" id="UP001497472">
    <property type="component" value="Unassembled WGS sequence"/>
</dbReference>
<evidence type="ECO:0000313" key="9">
    <source>
        <dbReference type="Proteomes" id="UP001497472"/>
    </source>
</evidence>
<dbReference type="InterPro" id="IPR032675">
    <property type="entry name" value="LRR_dom_sf"/>
</dbReference>
<dbReference type="Gene3D" id="3.80.10.10">
    <property type="entry name" value="Ribonuclease Inhibitor"/>
    <property type="match status" value="2"/>
</dbReference>
<dbReference type="InterPro" id="IPR003591">
    <property type="entry name" value="Leu-rich_rpt_typical-subtyp"/>
</dbReference>
<dbReference type="PROSITE" id="PS51450">
    <property type="entry name" value="LRR"/>
    <property type="match status" value="4"/>
</dbReference>
<keyword evidence="9" id="KW-1185">Reference proteome</keyword>
<dbReference type="PANTHER" id="PTHR24366:SF96">
    <property type="entry name" value="LEUCINE RICH REPEAT CONTAINING 53"/>
    <property type="match status" value="1"/>
</dbReference>
<reference evidence="8 9" key="1">
    <citation type="submission" date="2023-11" db="EMBL/GenBank/DDBJ databases">
        <authorList>
            <person name="Okamura Y."/>
        </authorList>
    </citation>
    <scope>NUCLEOTIDE SEQUENCE [LARGE SCALE GENOMIC DNA]</scope>
</reference>
<organism evidence="8 9">
    <name type="scientific">Leptosia nina</name>
    <dbReference type="NCBI Taxonomy" id="320188"/>
    <lineage>
        <taxon>Eukaryota</taxon>
        <taxon>Metazoa</taxon>
        <taxon>Ecdysozoa</taxon>
        <taxon>Arthropoda</taxon>
        <taxon>Hexapoda</taxon>
        <taxon>Insecta</taxon>
        <taxon>Pterygota</taxon>
        <taxon>Neoptera</taxon>
        <taxon>Endopterygota</taxon>
        <taxon>Lepidoptera</taxon>
        <taxon>Glossata</taxon>
        <taxon>Ditrysia</taxon>
        <taxon>Papilionoidea</taxon>
        <taxon>Pieridae</taxon>
        <taxon>Pierinae</taxon>
        <taxon>Leptosia</taxon>
    </lineage>
</organism>
<evidence type="ECO:0000256" key="1">
    <source>
        <dbReference type="ARBA" id="ARBA00001968"/>
    </source>
</evidence>
<dbReference type="InterPro" id="IPR001611">
    <property type="entry name" value="Leu-rich_rpt"/>
</dbReference>
<dbReference type="Pfam" id="PF13855">
    <property type="entry name" value="LRR_8"/>
    <property type="match status" value="3"/>
</dbReference>
<dbReference type="SMART" id="SM00365">
    <property type="entry name" value="LRR_SD22"/>
    <property type="match status" value="5"/>
</dbReference>
<dbReference type="GO" id="GO:0046872">
    <property type="term" value="F:metal ion binding"/>
    <property type="evidence" value="ECO:0007669"/>
    <property type="project" value="UniProtKB-KW"/>
</dbReference>
<evidence type="ECO:0000256" key="6">
    <source>
        <dbReference type="ARBA" id="ARBA00023180"/>
    </source>
</evidence>
<keyword evidence="3" id="KW-0479">Metal-binding</keyword>
<evidence type="ECO:0000256" key="4">
    <source>
        <dbReference type="ARBA" id="ARBA00022729"/>
    </source>
</evidence>
<proteinExistence type="predicted"/>
<keyword evidence="5" id="KW-0677">Repeat</keyword>
<evidence type="ECO:0000256" key="2">
    <source>
        <dbReference type="ARBA" id="ARBA00022614"/>
    </source>
</evidence>
<name>A0AAV1J9N4_9NEOP</name>
<dbReference type="InterPro" id="IPR027806">
    <property type="entry name" value="HARBI1_dom"/>
</dbReference>
<dbReference type="SMART" id="SM00369">
    <property type="entry name" value="LRR_TYP"/>
    <property type="match status" value="10"/>
</dbReference>
<feature type="domain" description="DDE Tnp4" evidence="7">
    <location>
        <begin position="371"/>
        <end position="538"/>
    </location>
</feature>
<sequence>MNTLRSKPMIIFYLKLRHNNLAKLPSYIFLGLDIRHLTVHNSTLAVIEDSSLSSIGNKLTQLDVSQNKLATIPTSSFTHLNHLLILNMNHNKVTAVHNKAFLGLDTLEILTLYENRISVVDGEAFKGLEKKLKRLNLGGNELTAVPQKALALLENLKKLEMQENRITSISEGDFAGLRSLDSLGLAHNQLRDVPAQVFSHLNFLNSLELEGNLIQRIDEKAFVGLEENLQYLRLGDNRLHEIPSEALRPLHRLRHLDLRSNNITYISEDAFTGYGDSITFLNLQKNMNPLEPIEMIGITLRYLGSGNSINDLHFKFKRGRATISRTISSVCQAIWKYVRPQYLEEITVEKLQNIALDFDLKANFPHCFGAIDGKHIRLIKPDKSGSLFYNYKNYFSIVLLAVVDSNYKFVFFDVGAYGKESDSTIFRNSTLYKLLMRNELPLPDPQPLGNDHNNEPPIPYVLVGDEAFGLSKHVMRPYGGSNLNVKQRVYNYRLSRARRYVECAFGIMANKWRILHRPIDTSYDLTINIAKACCVLHNFVIQHDGLKQQDNMAISRFPQLRPHSSEESLAENFIRDQFANYFMSPEGALPWQLKKI</sequence>
<keyword evidence="4" id="KW-0732">Signal</keyword>
<dbReference type="PANTHER" id="PTHR24366">
    <property type="entry name" value="IG(IMMUNOGLOBULIN) AND LRR(LEUCINE RICH REPEAT) DOMAINS"/>
    <property type="match status" value="1"/>
</dbReference>
<gene>
    <name evidence="8" type="ORF">LNINA_LOCUS4893</name>
</gene>
<keyword evidence="2" id="KW-0433">Leucine-rich repeat</keyword>
<dbReference type="FunFam" id="3.80.10.10:FF:000770">
    <property type="entry name" value="Uncharacterized protein"/>
    <property type="match status" value="1"/>
</dbReference>
<dbReference type="SUPFAM" id="SSF52058">
    <property type="entry name" value="L domain-like"/>
    <property type="match status" value="1"/>
</dbReference>
<evidence type="ECO:0000259" key="7">
    <source>
        <dbReference type="Pfam" id="PF13359"/>
    </source>
</evidence>
<dbReference type="Pfam" id="PF13359">
    <property type="entry name" value="DDE_Tnp_4"/>
    <property type="match status" value="1"/>
</dbReference>
<evidence type="ECO:0000256" key="3">
    <source>
        <dbReference type="ARBA" id="ARBA00022723"/>
    </source>
</evidence>
<dbReference type="AlphaFoldDB" id="A0AAV1J9N4"/>
<evidence type="ECO:0000256" key="5">
    <source>
        <dbReference type="ARBA" id="ARBA00022737"/>
    </source>
</evidence>
<comment type="cofactor">
    <cofactor evidence="1">
        <name>a divalent metal cation</name>
        <dbReference type="ChEBI" id="CHEBI:60240"/>
    </cofactor>
</comment>
<dbReference type="EMBL" id="CAVLEF010000006">
    <property type="protein sequence ID" value="CAK1545214.1"/>
    <property type="molecule type" value="Genomic_DNA"/>
</dbReference>
<evidence type="ECO:0000313" key="8">
    <source>
        <dbReference type="EMBL" id="CAK1545214.1"/>
    </source>
</evidence>
<protein>
    <recommendedName>
        <fullName evidence="7">DDE Tnp4 domain-containing protein</fullName>
    </recommendedName>
</protein>
<keyword evidence="6" id="KW-0325">Glycoprotein</keyword>
<accession>A0AAV1J9N4</accession>